<dbReference type="Pfam" id="PF02390">
    <property type="entry name" value="Methyltransf_4"/>
    <property type="match status" value="1"/>
</dbReference>
<dbReference type="UniPathway" id="UPA00989"/>
<keyword evidence="6 11" id="KW-0489">Methyltransferase</keyword>
<evidence type="ECO:0000259" key="13">
    <source>
        <dbReference type="Pfam" id="PF05175"/>
    </source>
</evidence>
<evidence type="ECO:0000256" key="12">
    <source>
        <dbReference type="HAMAP-Rule" id="MF_02126"/>
    </source>
</evidence>
<dbReference type="Proteomes" id="UP000033661">
    <property type="component" value="Unassembled WGS sequence"/>
</dbReference>
<name>A0A0F3QG55_RICBE</name>
<dbReference type="PATRIC" id="fig|1359193.3.peg.1391"/>
<comment type="caution">
    <text evidence="15">The sequence shown here is derived from an EMBL/GenBank/DDBJ whole genome shotgun (WGS) entry which is preliminary data.</text>
</comment>
<keyword evidence="9 11" id="KW-0819">tRNA processing</keyword>
<dbReference type="InterPro" id="IPR040758">
    <property type="entry name" value="PrmC_N"/>
</dbReference>
<protein>
    <recommendedName>
        <fullName evidence="11 12">Multifunctional fusion protein</fullName>
    </recommendedName>
    <domain>
        <recommendedName>
            <fullName evidence="12">Release factor glutamine methyltransferase</fullName>
            <shortName evidence="12">RF MTase</shortName>
            <ecNumber evidence="12">2.1.1.297</ecNumber>
        </recommendedName>
        <alternativeName>
            <fullName evidence="12">N5-glutamine methyltransferase PrmC</fullName>
        </alternativeName>
        <alternativeName>
            <fullName evidence="12">Protein-(glutamine-N5) MTase PrmC</fullName>
        </alternativeName>
        <alternativeName>
            <fullName evidence="12">Protein-glutamine N-methyltransferase PrmC</fullName>
        </alternativeName>
    </domain>
    <domain>
        <recommendedName>
            <fullName evidence="11">tRNA (guanine-N(7)-)-methyltransferase</fullName>
            <ecNumber evidence="11">2.1.1.33</ecNumber>
        </recommendedName>
        <alternativeName>
            <fullName evidence="11">tRNA (guanine(46)-N(7))-methyltransferase</fullName>
        </alternativeName>
        <alternativeName>
            <fullName evidence="11">tRNA(m7G46)-methyltransferase</fullName>
        </alternativeName>
    </domain>
</protein>
<dbReference type="PANTHER" id="PTHR18895">
    <property type="entry name" value="HEMK METHYLTRANSFERASE"/>
    <property type="match status" value="1"/>
</dbReference>
<evidence type="ECO:0000256" key="9">
    <source>
        <dbReference type="ARBA" id="ARBA00022694"/>
    </source>
</evidence>
<dbReference type="HAMAP" id="MF_02126">
    <property type="entry name" value="RF_methyltr_PrmC"/>
    <property type="match status" value="1"/>
</dbReference>
<dbReference type="InterPro" id="IPR050320">
    <property type="entry name" value="N5-glutamine_MTase"/>
</dbReference>
<dbReference type="EC" id="2.1.1.297" evidence="12"/>
<sequence length="563" mass="64920">MQYSIQKFLNEGAYKLQHIGINNPKLEARILLQHAINKPYEYLLANPEKQLNQLEIEAVEKVLERRLKHEPIAYILGTKEFYSREFIVNKHVLIPRNDTEILIDVVLQYHSQHFQYHSQHSLCHSSNGGNPDKKQLDSVVKPRNNIKSSNILELGTGSGCISISLLLELPNSQITATDISIDAIEVAKSNAIKHDVTDRLQIIHSNWFENIGKQKFDLIVSNPPYISINEKPEMAIETINYEPSIALFAEEDGLLSYKIIAENAKKFLKQNGKIILEIGYKQANQVSQIFLDHGYVIDNIHQDLQSHNRVIEISLIQLNRSYARRIGKSLSGIQQNLLDNELPKYLFSKEKLIGKNYNSCKIKSNYTKFNLEKSKESVSRGAERIKIREHLRTYKEDVANFSSSTSIFLEIGFGMGEHFINQAKMNPDKLFIGVEVYLNGVANVLKLAEEQNITNFLLFPNNLDFILHDLPNNSLDRIYILFPDPWIKNRQKKKRILNKERLTILQTKLKNKGSLIFTSDIENYFEEVVELIKQNGNFQITNEDNYSKPHDNYIITKIPPKSY</sequence>
<dbReference type="PROSITE" id="PS51625">
    <property type="entry name" value="SAM_MT_TRMB"/>
    <property type="match status" value="1"/>
</dbReference>
<dbReference type="InterPro" id="IPR055361">
    <property type="entry name" value="tRNA_methyltr_TrmB_bact"/>
</dbReference>
<dbReference type="InterPro" id="IPR029063">
    <property type="entry name" value="SAM-dependent_MTases_sf"/>
</dbReference>
<feature type="binding site" evidence="11">
    <location>
        <position position="462"/>
    </location>
    <ligand>
        <name>S-adenosyl-L-methionine</name>
        <dbReference type="ChEBI" id="CHEBI:59789"/>
    </ligand>
</feature>
<comment type="pathway">
    <text evidence="11">tRNA modification; N(7)-methylguanine-tRNA biosynthesis.</text>
</comment>
<dbReference type="Gene3D" id="1.10.8.10">
    <property type="entry name" value="DNA helicase RuvA subunit, C-terminal domain"/>
    <property type="match status" value="1"/>
</dbReference>
<dbReference type="InterPro" id="IPR002052">
    <property type="entry name" value="DNA_methylase_N6_adenine_CS"/>
</dbReference>
<proteinExistence type="inferred from homology"/>
<organism evidence="15 16">
    <name type="scientific">Rickettsia bellii str. RML An4</name>
    <dbReference type="NCBI Taxonomy" id="1359193"/>
    <lineage>
        <taxon>Bacteria</taxon>
        <taxon>Pseudomonadati</taxon>
        <taxon>Pseudomonadota</taxon>
        <taxon>Alphaproteobacteria</taxon>
        <taxon>Rickettsiales</taxon>
        <taxon>Rickettsiaceae</taxon>
        <taxon>Rickettsieae</taxon>
        <taxon>Rickettsia</taxon>
        <taxon>belli group</taxon>
    </lineage>
</organism>
<gene>
    <name evidence="12 15" type="primary">prmC</name>
    <name evidence="11" type="synonym">trmB</name>
    <name evidence="15" type="ORF">RBEAN4_1432</name>
</gene>
<feature type="binding site" evidence="12">
    <location>
        <position position="178"/>
    </location>
    <ligand>
        <name>S-adenosyl-L-methionine</name>
        <dbReference type="ChEBI" id="CHEBI:59789"/>
    </ligand>
</feature>
<evidence type="ECO:0000256" key="2">
    <source>
        <dbReference type="ARBA" id="ARBA00002551"/>
    </source>
</evidence>
<dbReference type="GO" id="GO:0008176">
    <property type="term" value="F:tRNA (guanine(46)-N7)-methyltransferase activity"/>
    <property type="evidence" value="ECO:0007669"/>
    <property type="project" value="UniProtKB-UniRule"/>
</dbReference>
<feature type="binding site" evidence="11">
    <location>
        <position position="435"/>
    </location>
    <ligand>
        <name>S-adenosyl-L-methionine</name>
        <dbReference type="ChEBI" id="CHEBI:59789"/>
    </ligand>
</feature>
<comment type="function">
    <text evidence="3 11">Catalyzes the formation of N(7)-methylguanine at position 46 (m7G46) in tRNA.</text>
</comment>
<feature type="domain" description="Release factor glutamine methyltransferase N-terminal" evidence="14">
    <location>
        <begin position="9"/>
        <end position="77"/>
    </location>
</feature>
<dbReference type="InterPro" id="IPR004556">
    <property type="entry name" value="HemK-like"/>
</dbReference>
<dbReference type="NCBIfam" id="TIGR03534">
    <property type="entry name" value="RF_mod_PrmC"/>
    <property type="match status" value="1"/>
</dbReference>
<evidence type="ECO:0000256" key="6">
    <source>
        <dbReference type="ARBA" id="ARBA00022603"/>
    </source>
</evidence>
<dbReference type="InterPro" id="IPR022438">
    <property type="entry name" value="RPE5"/>
</dbReference>
<comment type="similarity">
    <text evidence="12">Belongs to the protein N5-glutamine methyltransferase family. PrmC subfamily.</text>
</comment>
<feature type="binding site" evidence="12">
    <location>
        <begin position="222"/>
        <end position="225"/>
    </location>
    <ligand>
        <name>substrate</name>
    </ligand>
</feature>
<dbReference type="InterPro" id="IPR019874">
    <property type="entry name" value="RF_methyltr_PrmC"/>
</dbReference>
<feature type="binding site" evidence="12">
    <location>
        <position position="222"/>
    </location>
    <ligand>
        <name>S-adenosyl-L-methionine</name>
        <dbReference type="ChEBI" id="CHEBI:59789"/>
    </ligand>
</feature>
<comment type="catalytic activity">
    <reaction evidence="10 12">
        <text>L-glutaminyl-[peptide chain release factor] + S-adenosyl-L-methionine = N(5)-methyl-L-glutaminyl-[peptide chain release factor] + S-adenosyl-L-homocysteine + H(+)</text>
        <dbReference type="Rhea" id="RHEA:42896"/>
        <dbReference type="Rhea" id="RHEA-COMP:10271"/>
        <dbReference type="Rhea" id="RHEA-COMP:10272"/>
        <dbReference type="ChEBI" id="CHEBI:15378"/>
        <dbReference type="ChEBI" id="CHEBI:30011"/>
        <dbReference type="ChEBI" id="CHEBI:57856"/>
        <dbReference type="ChEBI" id="CHEBI:59789"/>
        <dbReference type="ChEBI" id="CHEBI:61891"/>
        <dbReference type="EC" id="2.1.1.297"/>
    </reaction>
</comment>
<evidence type="ECO:0000313" key="16">
    <source>
        <dbReference type="Proteomes" id="UP000033661"/>
    </source>
</evidence>
<dbReference type="HAMAP" id="MF_01057">
    <property type="entry name" value="tRNA_methyltr_TrmB"/>
    <property type="match status" value="1"/>
</dbReference>
<keyword evidence="8 11" id="KW-0949">S-adenosyl-L-methionine</keyword>
<dbReference type="SUPFAM" id="SSF53335">
    <property type="entry name" value="S-adenosyl-L-methionine-dependent methyltransferases"/>
    <property type="match status" value="2"/>
</dbReference>
<dbReference type="GO" id="GO:0102559">
    <property type="term" value="F:peptide chain release factor N(5)-glutamine methyltransferase activity"/>
    <property type="evidence" value="ECO:0007669"/>
    <property type="project" value="UniProtKB-EC"/>
</dbReference>
<evidence type="ECO:0000256" key="4">
    <source>
        <dbReference type="ARBA" id="ARBA00008341"/>
    </source>
</evidence>
<dbReference type="NCBIfam" id="NF002421">
    <property type="entry name" value="PRK01544.1"/>
    <property type="match status" value="1"/>
</dbReference>
<feature type="domain" description="Methyltransferase small" evidence="13">
    <location>
        <begin position="147"/>
        <end position="234"/>
    </location>
</feature>
<dbReference type="Pfam" id="PF17827">
    <property type="entry name" value="PrmC_N"/>
    <property type="match status" value="1"/>
</dbReference>
<keyword evidence="16" id="KW-1185">Reference proteome</keyword>
<dbReference type="PROSITE" id="PS00092">
    <property type="entry name" value="N6_MTASE"/>
    <property type="match status" value="1"/>
</dbReference>
<evidence type="ECO:0000256" key="3">
    <source>
        <dbReference type="ARBA" id="ARBA00003015"/>
    </source>
</evidence>
<comment type="caution">
    <text evidence="11">Lacks conserved residue(s) required for the propagation of feature annotation.</text>
</comment>
<feature type="binding site" evidence="11">
    <location>
        <position position="520"/>
    </location>
    <ligand>
        <name>substrate</name>
    </ligand>
</feature>
<dbReference type="NCBIfam" id="TIGR03776">
    <property type="entry name" value="RPE5"/>
    <property type="match status" value="1"/>
</dbReference>
<feature type="binding site" evidence="11">
    <location>
        <position position="488"/>
    </location>
    <ligand>
        <name>substrate</name>
    </ligand>
</feature>
<dbReference type="NCBIfam" id="TIGR00091">
    <property type="entry name" value="tRNA (guanosine(46)-N7)-methyltransferase TrmB"/>
    <property type="match status" value="1"/>
</dbReference>
<dbReference type="GO" id="GO:0003676">
    <property type="term" value="F:nucleic acid binding"/>
    <property type="evidence" value="ECO:0007669"/>
    <property type="project" value="InterPro"/>
</dbReference>
<dbReference type="CDD" id="cd02440">
    <property type="entry name" value="AdoMet_MTases"/>
    <property type="match status" value="1"/>
</dbReference>
<dbReference type="Pfam" id="PF05175">
    <property type="entry name" value="MTS"/>
    <property type="match status" value="1"/>
</dbReference>
<dbReference type="InterPro" id="IPR003358">
    <property type="entry name" value="tRNA_(Gua-N-7)_MeTrfase_Trmb"/>
</dbReference>
<dbReference type="InterPro" id="IPR007848">
    <property type="entry name" value="Small_mtfrase_dom"/>
</dbReference>
<keyword evidence="7 11" id="KW-0808">Transferase</keyword>
<comment type="function">
    <text evidence="2 12">Methylates the class 1 translation termination release factors RF1/PrfA and RF2/PrfB on the glutamine residue of the universally conserved GGQ motif.</text>
</comment>
<dbReference type="NCBIfam" id="TIGR00536">
    <property type="entry name" value="hemK_fam"/>
    <property type="match status" value="1"/>
</dbReference>
<dbReference type="EC" id="2.1.1.33" evidence="11"/>
<comment type="similarity">
    <text evidence="5">In the N-terminal section; belongs to the protein N5-glutamine methyltransferase family. PrmC subfamily.</text>
</comment>
<feature type="binding site" evidence="12">
    <location>
        <begin position="155"/>
        <end position="159"/>
    </location>
    <ligand>
        <name>S-adenosyl-L-methionine</name>
        <dbReference type="ChEBI" id="CHEBI:59789"/>
    </ligand>
</feature>
<evidence type="ECO:0000256" key="10">
    <source>
        <dbReference type="ARBA" id="ARBA00048391"/>
    </source>
</evidence>
<reference evidence="15 16" key="1">
    <citation type="submission" date="2015-02" db="EMBL/GenBank/DDBJ databases">
        <title>Genome Sequencing of Rickettsiales.</title>
        <authorList>
            <person name="Daugherty S.C."/>
            <person name="Su Q."/>
            <person name="Abolude K."/>
            <person name="Beier-Sexton M."/>
            <person name="Carlyon J.A."/>
            <person name="Carter R."/>
            <person name="Day N.P."/>
            <person name="Dumler S.J."/>
            <person name="Dyachenko V."/>
            <person name="Godinez A."/>
            <person name="Kurtti T.J."/>
            <person name="Lichay M."/>
            <person name="Mullins K.E."/>
            <person name="Ott S."/>
            <person name="Pappas-Brown V."/>
            <person name="Paris D.H."/>
            <person name="Patel P."/>
            <person name="Richards A.L."/>
            <person name="Sadzewicz L."/>
            <person name="Sears K."/>
            <person name="Seidman D."/>
            <person name="Sengamalay N."/>
            <person name="Stenos J."/>
            <person name="Tallon L.J."/>
            <person name="Vincent G."/>
            <person name="Fraser C.M."/>
            <person name="Munderloh U."/>
            <person name="Dunning-Hotopp J.C."/>
        </authorList>
    </citation>
    <scope>NUCLEOTIDE SEQUENCE [LARGE SCALE GENOMIC DNA]</scope>
    <source>
        <strain evidence="15 16">RML An4</strain>
    </source>
</reference>
<accession>A0A0F3QG55</accession>
<dbReference type="EMBL" id="LAOI01000001">
    <property type="protein sequence ID" value="KJV90429.1"/>
    <property type="molecule type" value="Genomic_DNA"/>
</dbReference>
<comment type="similarity">
    <text evidence="4">In the C-terminal section; belongs to the class I-like SAM-binding methyltransferase superfamily. TrmB family.</text>
</comment>
<evidence type="ECO:0000256" key="7">
    <source>
        <dbReference type="ARBA" id="ARBA00022679"/>
    </source>
</evidence>
<comment type="similarity">
    <text evidence="11">Belongs to the class I-like SAM-binding methyltransferase superfamily. TrmB family.</text>
</comment>
<evidence type="ECO:0000256" key="5">
    <source>
        <dbReference type="ARBA" id="ARBA00008946"/>
    </source>
</evidence>
<evidence type="ECO:0000313" key="15">
    <source>
        <dbReference type="EMBL" id="KJV90429.1"/>
    </source>
</evidence>
<feature type="binding site" evidence="11">
    <location>
        <position position="410"/>
    </location>
    <ligand>
        <name>S-adenosyl-L-methionine</name>
        <dbReference type="ChEBI" id="CHEBI:59789"/>
    </ligand>
</feature>
<evidence type="ECO:0000259" key="14">
    <source>
        <dbReference type="Pfam" id="PF17827"/>
    </source>
</evidence>
<evidence type="ECO:0000256" key="1">
    <source>
        <dbReference type="ARBA" id="ARBA00000142"/>
    </source>
</evidence>
<dbReference type="Gene3D" id="3.40.50.150">
    <property type="entry name" value="Vaccinia Virus protein VP39"/>
    <property type="match status" value="2"/>
</dbReference>
<evidence type="ECO:0000256" key="8">
    <source>
        <dbReference type="ARBA" id="ARBA00022691"/>
    </source>
</evidence>
<feature type="binding site" evidence="11">
    <location>
        <position position="484"/>
    </location>
    <ligand>
        <name>S-adenosyl-L-methionine</name>
        <dbReference type="ChEBI" id="CHEBI:59789"/>
    </ligand>
</feature>
<dbReference type="PANTHER" id="PTHR18895:SF74">
    <property type="entry name" value="MTRF1L RELEASE FACTOR GLUTAMINE METHYLTRANSFERASE"/>
    <property type="match status" value="1"/>
</dbReference>
<comment type="catalytic activity">
    <reaction evidence="1 11">
        <text>guanosine(46) in tRNA + S-adenosyl-L-methionine = N(7)-methylguanosine(46) in tRNA + S-adenosyl-L-homocysteine</text>
        <dbReference type="Rhea" id="RHEA:42708"/>
        <dbReference type="Rhea" id="RHEA-COMP:10188"/>
        <dbReference type="Rhea" id="RHEA-COMP:10189"/>
        <dbReference type="ChEBI" id="CHEBI:57856"/>
        <dbReference type="ChEBI" id="CHEBI:59789"/>
        <dbReference type="ChEBI" id="CHEBI:74269"/>
        <dbReference type="ChEBI" id="CHEBI:74480"/>
        <dbReference type="EC" id="2.1.1.33"/>
    </reaction>
</comment>
<dbReference type="AlphaFoldDB" id="A0A0F3QG55"/>
<feature type="binding site" evidence="12">
    <location>
        <position position="207"/>
    </location>
    <ligand>
        <name>S-adenosyl-L-methionine</name>
        <dbReference type="ChEBI" id="CHEBI:59789"/>
    </ligand>
</feature>
<evidence type="ECO:0000256" key="11">
    <source>
        <dbReference type="HAMAP-Rule" id="MF_01057"/>
    </source>
</evidence>